<feature type="transmembrane region" description="Helical" evidence="6">
    <location>
        <begin position="114"/>
        <end position="135"/>
    </location>
</feature>
<dbReference type="InterPro" id="IPR050638">
    <property type="entry name" value="AA-Vitamin_Transporters"/>
</dbReference>
<feature type="transmembrane region" description="Helical" evidence="6">
    <location>
        <begin position="27"/>
        <end position="45"/>
    </location>
</feature>
<evidence type="ECO:0000259" key="7">
    <source>
        <dbReference type="Pfam" id="PF00892"/>
    </source>
</evidence>
<dbReference type="OrthoDB" id="9812547at2"/>
<evidence type="ECO:0000313" key="8">
    <source>
        <dbReference type="EMBL" id="TWV99675.1"/>
    </source>
</evidence>
<dbReference type="PANTHER" id="PTHR32322:SF2">
    <property type="entry name" value="EAMA DOMAIN-CONTAINING PROTEIN"/>
    <property type="match status" value="1"/>
</dbReference>
<keyword evidence="5 6" id="KW-0472">Membrane</keyword>
<comment type="subcellular location">
    <subcellularLocation>
        <location evidence="1">Membrane</location>
        <topology evidence="1">Multi-pass membrane protein</topology>
    </subcellularLocation>
</comment>
<dbReference type="EMBL" id="VOHS01000014">
    <property type="protein sequence ID" value="TWV99675.1"/>
    <property type="molecule type" value="Genomic_DNA"/>
</dbReference>
<feature type="domain" description="EamA" evidence="7">
    <location>
        <begin position="175"/>
        <end position="311"/>
    </location>
</feature>
<dbReference type="Proteomes" id="UP000318815">
    <property type="component" value="Unassembled WGS sequence"/>
</dbReference>
<feature type="transmembrane region" description="Helical" evidence="6">
    <location>
        <begin position="293"/>
        <end position="312"/>
    </location>
</feature>
<dbReference type="AlphaFoldDB" id="A0A5C6LWB2"/>
<evidence type="ECO:0000256" key="1">
    <source>
        <dbReference type="ARBA" id="ARBA00004141"/>
    </source>
</evidence>
<feature type="transmembrane region" description="Helical" evidence="6">
    <location>
        <begin position="142"/>
        <end position="159"/>
    </location>
</feature>
<dbReference type="InterPro" id="IPR000620">
    <property type="entry name" value="EamA_dom"/>
</dbReference>
<dbReference type="GO" id="GO:0016020">
    <property type="term" value="C:membrane"/>
    <property type="evidence" value="ECO:0007669"/>
    <property type="project" value="UniProtKB-SubCell"/>
</dbReference>
<feature type="transmembrane region" description="Helical" evidence="6">
    <location>
        <begin position="85"/>
        <end position="108"/>
    </location>
</feature>
<evidence type="ECO:0000256" key="3">
    <source>
        <dbReference type="ARBA" id="ARBA00022692"/>
    </source>
</evidence>
<feature type="transmembrane region" description="Helical" evidence="6">
    <location>
        <begin position="267"/>
        <end position="287"/>
    </location>
</feature>
<evidence type="ECO:0000256" key="2">
    <source>
        <dbReference type="ARBA" id="ARBA00007362"/>
    </source>
</evidence>
<dbReference type="Pfam" id="PF00892">
    <property type="entry name" value="EamA"/>
    <property type="match status" value="2"/>
</dbReference>
<protein>
    <submittedName>
        <fullName evidence="8">EamA family transporter</fullName>
    </submittedName>
</protein>
<feature type="transmembrane region" description="Helical" evidence="6">
    <location>
        <begin position="171"/>
        <end position="193"/>
    </location>
</feature>
<proteinExistence type="inferred from homology"/>
<gene>
    <name evidence="8" type="ORF">FEF09_15800</name>
</gene>
<comment type="similarity">
    <text evidence="2">Belongs to the EamA transporter family.</text>
</comment>
<dbReference type="SUPFAM" id="SSF103481">
    <property type="entry name" value="Multidrug resistance efflux transporter EmrE"/>
    <property type="match status" value="2"/>
</dbReference>
<name>A0A5C6LWB2_9BACT</name>
<dbReference type="InterPro" id="IPR037185">
    <property type="entry name" value="EmrE-like"/>
</dbReference>
<organism evidence="8 9">
    <name type="scientific">Chitinophaga pinensis</name>
    <dbReference type="NCBI Taxonomy" id="79329"/>
    <lineage>
        <taxon>Bacteria</taxon>
        <taxon>Pseudomonadati</taxon>
        <taxon>Bacteroidota</taxon>
        <taxon>Chitinophagia</taxon>
        <taxon>Chitinophagales</taxon>
        <taxon>Chitinophagaceae</taxon>
        <taxon>Chitinophaga</taxon>
    </lineage>
</organism>
<evidence type="ECO:0000256" key="5">
    <source>
        <dbReference type="ARBA" id="ARBA00023136"/>
    </source>
</evidence>
<feature type="domain" description="EamA" evidence="7">
    <location>
        <begin position="29"/>
        <end position="159"/>
    </location>
</feature>
<evidence type="ECO:0000256" key="4">
    <source>
        <dbReference type="ARBA" id="ARBA00022989"/>
    </source>
</evidence>
<evidence type="ECO:0000256" key="6">
    <source>
        <dbReference type="SAM" id="Phobius"/>
    </source>
</evidence>
<comment type="caution">
    <text evidence="8">The sequence shown here is derived from an EMBL/GenBank/DDBJ whole genome shotgun (WGS) entry which is preliminary data.</text>
</comment>
<sequence length="317" mass="34129">MCGISLPFTLIHVKTDTVPNKPDNTKLWLFLFAVYIIWGSTYLGMKIATEVVPPFLLSAFRFLAAGIILSLISRGSEKQWPTKQQVLSAAFVGLMLIGIGNSCTALAVHYMPSGLVALIVAAIPVWFVGFDWAFFSKQRPTIMTFTGILVGLIGLFLLFNPFAADHESRSYPLWPIAILAGGCACWALGSLSVSKLSMPAPMTSAALQMLTGSVFCFIVSSVIEPGAWSTLAHLSTRTISAYLYLVFIGSLVGFTSYSWLTRNAPPGLLSTYAYVNPVVALFLGWAIGHESLSSQALMACGIVIGGVVLMTLGKRKV</sequence>
<feature type="transmembrane region" description="Helical" evidence="6">
    <location>
        <begin position="205"/>
        <end position="223"/>
    </location>
</feature>
<reference evidence="8 9" key="1">
    <citation type="submission" date="2019-08" db="EMBL/GenBank/DDBJ databases">
        <title>Whole genome sequencing of chitin degrading bacteria Chitinophaga pinensis YS16.</title>
        <authorList>
            <person name="Singh R.P."/>
            <person name="Manchanda G."/>
            <person name="Maurya I.K."/>
            <person name="Joshi N.K."/>
            <person name="Srivastava A.K."/>
        </authorList>
    </citation>
    <scope>NUCLEOTIDE SEQUENCE [LARGE SCALE GENOMIC DNA]</scope>
    <source>
        <strain evidence="8 9">YS-16</strain>
    </source>
</reference>
<accession>A0A5C6LWB2</accession>
<dbReference type="PANTHER" id="PTHR32322">
    <property type="entry name" value="INNER MEMBRANE TRANSPORTER"/>
    <property type="match status" value="1"/>
</dbReference>
<keyword evidence="3 6" id="KW-0812">Transmembrane</keyword>
<feature type="transmembrane region" description="Helical" evidence="6">
    <location>
        <begin position="243"/>
        <end position="260"/>
    </location>
</feature>
<evidence type="ECO:0000313" key="9">
    <source>
        <dbReference type="Proteomes" id="UP000318815"/>
    </source>
</evidence>
<keyword evidence="9" id="KW-1185">Reference proteome</keyword>
<feature type="transmembrane region" description="Helical" evidence="6">
    <location>
        <begin position="51"/>
        <end position="73"/>
    </location>
</feature>
<keyword evidence="4 6" id="KW-1133">Transmembrane helix</keyword>